<evidence type="ECO:0000313" key="1">
    <source>
        <dbReference type="EMBL" id="MDT0381986.1"/>
    </source>
</evidence>
<dbReference type="Proteomes" id="UP001183414">
    <property type="component" value="Unassembled WGS sequence"/>
</dbReference>
<evidence type="ECO:0000313" key="2">
    <source>
        <dbReference type="Proteomes" id="UP001183414"/>
    </source>
</evidence>
<comment type="caution">
    <text evidence="1">The sequence shown here is derived from an EMBL/GenBank/DDBJ whole genome shotgun (WGS) entry which is preliminary data.</text>
</comment>
<evidence type="ECO:0008006" key="3">
    <source>
        <dbReference type="Google" id="ProtNLM"/>
    </source>
</evidence>
<dbReference type="EMBL" id="JAVREQ010000029">
    <property type="protein sequence ID" value="MDT0381986.1"/>
    <property type="molecule type" value="Genomic_DNA"/>
</dbReference>
<organism evidence="1 2">
    <name type="scientific">Streptomyces hazeniae</name>
    <dbReference type="NCBI Taxonomy" id="3075538"/>
    <lineage>
        <taxon>Bacteria</taxon>
        <taxon>Bacillati</taxon>
        <taxon>Actinomycetota</taxon>
        <taxon>Actinomycetes</taxon>
        <taxon>Kitasatosporales</taxon>
        <taxon>Streptomycetaceae</taxon>
        <taxon>Streptomyces</taxon>
    </lineage>
</organism>
<reference evidence="2" key="1">
    <citation type="submission" date="2023-07" db="EMBL/GenBank/DDBJ databases">
        <title>30 novel species of actinomycetes from the DSMZ collection.</title>
        <authorList>
            <person name="Nouioui I."/>
        </authorList>
    </citation>
    <scope>NUCLEOTIDE SEQUENCE [LARGE SCALE GENOMIC DNA]</scope>
    <source>
        <strain evidence="2">DSM 42041</strain>
    </source>
</reference>
<accession>A0ABU2NYB5</accession>
<name>A0ABU2NYB5_9ACTN</name>
<protein>
    <recommendedName>
        <fullName evidence="3">ESX-1 secretion-associated protein</fullName>
    </recommendedName>
</protein>
<keyword evidence="2" id="KW-1185">Reference proteome</keyword>
<sequence length="113" mass="11972">MTTHGGGFSASAASIDGSSHLLLEVAGLLHAGRMDGENATMCRVPRSHPEVAESVHRFATFARDQYADAVLLLAALATKLEATGHAYARADEDSQRALDGILQSGRLVDPEDR</sequence>
<proteinExistence type="predicted"/>
<gene>
    <name evidence="1" type="ORF">RM572_24800</name>
</gene>
<dbReference type="RefSeq" id="WP_311675632.1">
    <property type="nucleotide sequence ID" value="NZ_JAVREQ010000029.1"/>
</dbReference>